<keyword evidence="5" id="KW-1185">Reference proteome</keyword>
<protein>
    <submittedName>
        <fullName evidence="4">Regulatory protein, luxR family</fullName>
    </submittedName>
</protein>
<dbReference type="InterPro" id="IPR000792">
    <property type="entry name" value="Tscrpt_reg_LuxR_C"/>
</dbReference>
<dbReference type="GO" id="GO:0006355">
    <property type="term" value="P:regulation of DNA-templated transcription"/>
    <property type="evidence" value="ECO:0007669"/>
    <property type="project" value="InterPro"/>
</dbReference>
<keyword evidence="2" id="KW-0067">ATP-binding</keyword>
<sequence>MSRVLSLLRRVEQTGQGAAVFVRGEPGIGKTALLDAVSEQASRLGFRVGLGKAEEQNQIAPMAPLLAALRFGSRPLLSAEAFADLAPLYRQQLWLVDRLASVLEEHAMRSPLLIAVDDVQWADRLTVFALRTLPVRLADVPVVWMLSSRPDPAGMADEVHAVVRTDIPVEVMDLQPLASSDVELIARDRLGAPPGERLVRLLQGANGVPYLAVELIDAMLVEAGRADDDAATGGEELPGPFVTGLRGRLHRLPEEVRRVLAVGAVLGRSFRIDDAAALLDGISTEDVIRLLEQAMRADVLGTDRDRIVFRHDLVRQAVYADVPHPMRTILHRAAAELLLTTGDDPVAAAPHLLVSAVKNDRRAIDILHRAAKALRTLAPVTASDLIVAALALLPRWDNLSLRLGEEAIGILGEAHRTREAMALGDDLLENNFSNEDTARIQGRLAWLLWGLGRPDEMSARLESALALNGLSAGTRRHLLSLHALALSRGTDMIRAEQVSTRALEEAGRSGDRSAEALALRALADIALTEGRVSTALEQFSLLRSTGRSLDVGEIMTLLLVDEYDSASRLILLSRRSADDTGISYQIPGLLFAQAVLDFRNGRLDEASTGFAALTALGDGPPHAFQKAAKVVMARIALHRGDLQIGRELCGAVSWDATGEPPEPRQVIMWGRVLIAEGKPDEAVRLLLHHRVLDDFRIGFRWTEQPIGIPDWIVEFTDAAAASGHHDVAVRMARLLRCYAERNPNSHLISGLADQAEGLATDDVALLRRGLEGIKHSRRGLLEAGAWEKLGYALLRRGGKAEATQLLETAGDAFQNLGALGDARRVQHAMQAAGLRRRRRTSAVERPLSGWEALTDTEQRVARLVGEGHSNRSAAGELMLSPNTIAAHLRTIFRKLEVNSRVQLANKLRDEKRSAG</sequence>
<evidence type="ECO:0000256" key="2">
    <source>
        <dbReference type="ARBA" id="ARBA00022840"/>
    </source>
</evidence>
<gene>
    <name evidence="4" type="ORF">SAMN05216259_101403</name>
</gene>
<dbReference type="EMBL" id="FNIE01000001">
    <property type="protein sequence ID" value="SDM75628.1"/>
    <property type="molecule type" value="Genomic_DNA"/>
</dbReference>
<dbReference type="SUPFAM" id="SSF46894">
    <property type="entry name" value="C-terminal effector domain of the bipartite response regulators"/>
    <property type="match status" value="1"/>
</dbReference>
<organism evidence="4 5">
    <name type="scientific">Actinacidiphila guanduensis</name>
    <dbReference type="NCBI Taxonomy" id="310781"/>
    <lineage>
        <taxon>Bacteria</taxon>
        <taxon>Bacillati</taxon>
        <taxon>Actinomycetota</taxon>
        <taxon>Actinomycetes</taxon>
        <taxon>Kitasatosporales</taxon>
        <taxon>Streptomycetaceae</taxon>
        <taxon>Actinacidiphila</taxon>
    </lineage>
</organism>
<dbReference type="PANTHER" id="PTHR16305">
    <property type="entry name" value="TESTICULAR SOLUBLE ADENYLYL CYCLASE"/>
    <property type="match status" value="1"/>
</dbReference>
<dbReference type="InterPro" id="IPR027417">
    <property type="entry name" value="P-loop_NTPase"/>
</dbReference>
<dbReference type="InterPro" id="IPR041664">
    <property type="entry name" value="AAA_16"/>
</dbReference>
<dbReference type="InterPro" id="IPR036388">
    <property type="entry name" value="WH-like_DNA-bd_sf"/>
</dbReference>
<dbReference type="Pfam" id="PF00196">
    <property type="entry name" value="GerE"/>
    <property type="match status" value="1"/>
</dbReference>
<dbReference type="CDD" id="cd06170">
    <property type="entry name" value="LuxR_C_like"/>
    <property type="match status" value="1"/>
</dbReference>
<evidence type="ECO:0000256" key="1">
    <source>
        <dbReference type="ARBA" id="ARBA00022741"/>
    </source>
</evidence>
<dbReference type="PANTHER" id="PTHR16305:SF35">
    <property type="entry name" value="TRANSCRIPTIONAL ACTIVATOR DOMAIN"/>
    <property type="match status" value="1"/>
</dbReference>
<evidence type="ECO:0000313" key="5">
    <source>
        <dbReference type="Proteomes" id="UP000199341"/>
    </source>
</evidence>
<reference evidence="4 5" key="1">
    <citation type="submission" date="2016-10" db="EMBL/GenBank/DDBJ databases">
        <authorList>
            <person name="de Groot N.N."/>
        </authorList>
    </citation>
    <scope>NUCLEOTIDE SEQUENCE [LARGE SCALE GENOMIC DNA]</scope>
    <source>
        <strain evidence="4 5">CGMCC 4.2022</strain>
    </source>
</reference>
<name>A0A1G9VTS2_9ACTN</name>
<dbReference type="AlphaFoldDB" id="A0A1G9VTS2"/>
<dbReference type="GO" id="GO:0005737">
    <property type="term" value="C:cytoplasm"/>
    <property type="evidence" value="ECO:0007669"/>
    <property type="project" value="TreeGrafter"/>
</dbReference>
<dbReference type="Gene3D" id="1.25.40.10">
    <property type="entry name" value="Tetratricopeptide repeat domain"/>
    <property type="match status" value="1"/>
</dbReference>
<accession>A0A1G9VTS2</accession>
<proteinExistence type="predicted"/>
<evidence type="ECO:0000313" key="4">
    <source>
        <dbReference type="EMBL" id="SDM75628.1"/>
    </source>
</evidence>
<dbReference type="STRING" id="310781.SAMN05216259_101403"/>
<dbReference type="SUPFAM" id="SSF52540">
    <property type="entry name" value="P-loop containing nucleoside triphosphate hydrolases"/>
    <property type="match status" value="1"/>
</dbReference>
<evidence type="ECO:0000259" key="3">
    <source>
        <dbReference type="PROSITE" id="PS50043"/>
    </source>
</evidence>
<dbReference type="GO" id="GO:0004016">
    <property type="term" value="F:adenylate cyclase activity"/>
    <property type="evidence" value="ECO:0007669"/>
    <property type="project" value="TreeGrafter"/>
</dbReference>
<dbReference type="Pfam" id="PF13191">
    <property type="entry name" value="AAA_16"/>
    <property type="match status" value="1"/>
</dbReference>
<dbReference type="Proteomes" id="UP000199341">
    <property type="component" value="Unassembled WGS sequence"/>
</dbReference>
<dbReference type="PROSITE" id="PS50043">
    <property type="entry name" value="HTH_LUXR_2"/>
    <property type="match status" value="1"/>
</dbReference>
<dbReference type="SMART" id="SM00421">
    <property type="entry name" value="HTH_LUXR"/>
    <property type="match status" value="1"/>
</dbReference>
<dbReference type="InterPro" id="IPR011990">
    <property type="entry name" value="TPR-like_helical_dom_sf"/>
</dbReference>
<keyword evidence="1" id="KW-0547">Nucleotide-binding</keyword>
<feature type="domain" description="HTH luxR-type" evidence="3">
    <location>
        <begin position="846"/>
        <end position="911"/>
    </location>
</feature>
<dbReference type="InterPro" id="IPR016032">
    <property type="entry name" value="Sig_transdc_resp-reg_C-effctor"/>
</dbReference>
<dbReference type="GO" id="GO:0005524">
    <property type="term" value="F:ATP binding"/>
    <property type="evidence" value="ECO:0007669"/>
    <property type="project" value="UniProtKB-KW"/>
</dbReference>
<dbReference type="Gene3D" id="1.10.10.10">
    <property type="entry name" value="Winged helix-like DNA-binding domain superfamily/Winged helix DNA-binding domain"/>
    <property type="match status" value="1"/>
</dbReference>
<dbReference type="PRINTS" id="PR00038">
    <property type="entry name" value="HTHLUXR"/>
</dbReference>
<dbReference type="GO" id="GO:0003677">
    <property type="term" value="F:DNA binding"/>
    <property type="evidence" value="ECO:0007669"/>
    <property type="project" value="InterPro"/>
</dbReference>